<evidence type="ECO:0000256" key="4">
    <source>
        <dbReference type="ARBA" id="ARBA00023242"/>
    </source>
</evidence>
<dbReference type="InterPro" id="IPR001680">
    <property type="entry name" value="WD40_rpt"/>
</dbReference>
<dbReference type="SUPFAM" id="SSF50978">
    <property type="entry name" value="WD40 repeat-like"/>
    <property type="match status" value="1"/>
</dbReference>
<accession>A0A0P4VMB5</accession>
<dbReference type="AlphaFoldDB" id="A0A0P4VMB5"/>
<dbReference type="PANTHER" id="PTHR22652:SF0">
    <property type="entry name" value="NUCLEOPORIN NUP43"/>
    <property type="match status" value="1"/>
</dbReference>
<dbReference type="GO" id="GO:0031080">
    <property type="term" value="C:nuclear pore outer ring"/>
    <property type="evidence" value="ECO:0007669"/>
    <property type="project" value="TreeGrafter"/>
</dbReference>
<dbReference type="Gene3D" id="2.130.10.10">
    <property type="entry name" value="YVTN repeat-like/Quinoprotein amine dehydrogenase"/>
    <property type="match status" value="1"/>
</dbReference>
<protein>
    <submittedName>
        <fullName evidence="5">Putative nucleoporin 43</fullName>
    </submittedName>
</protein>
<evidence type="ECO:0000256" key="3">
    <source>
        <dbReference type="ARBA" id="ARBA00022737"/>
    </source>
</evidence>
<name>A0A0P4VMB5_9HEMI</name>
<keyword evidence="3" id="KW-0677">Repeat</keyword>
<feature type="non-terminal residue" evidence="5">
    <location>
        <position position="336"/>
    </location>
</feature>
<dbReference type="PANTHER" id="PTHR22652">
    <property type="entry name" value="NUCLEOPORIN NUP43"/>
    <property type="match status" value="1"/>
</dbReference>
<evidence type="ECO:0000256" key="1">
    <source>
        <dbReference type="ARBA" id="ARBA00004123"/>
    </source>
</evidence>
<dbReference type="InterPro" id="IPR036322">
    <property type="entry name" value="WD40_repeat_dom_sf"/>
</dbReference>
<sequence>MSSTNFSYFKEPVYNRIFRNYISKKVSRVRWKPQDYNAQPEYLVSGSYSEKENSLDLWYYPTNKELEDEEDEIYMHLPVHSMLVKRGDVTGLMFHERDKFIYSTSQGVVAMVGLDKKKMKMLNEWELKGEAAGFDVDISSRKICIFGESAVFFGLDSDSSIGIIENNNLKCGSFLRQDEIVVGNLRGQLFVYDLRTNLKPTMAFPYNSESAVGVTCVRPYPNQKHILVATGLDGNVTTWDLRKHVSPTDLYLGHDSPISHFQFSDRRPNNMFTTCYSGEMWHWTNFDMMLAGSQPDVRALLDRKKYPTNYCDVYNDHLVAATDNDCLVIVSPLKLV</sequence>
<dbReference type="SMART" id="SM00320">
    <property type="entry name" value="WD40"/>
    <property type="match status" value="2"/>
</dbReference>
<organism evidence="5">
    <name type="scientific">Rhodnius neglectus</name>
    <dbReference type="NCBI Taxonomy" id="72488"/>
    <lineage>
        <taxon>Eukaryota</taxon>
        <taxon>Metazoa</taxon>
        <taxon>Ecdysozoa</taxon>
        <taxon>Arthropoda</taxon>
        <taxon>Hexapoda</taxon>
        <taxon>Insecta</taxon>
        <taxon>Pterygota</taxon>
        <taxon>Neoptera</taxon>
        <taxon>Paraneoptera</taxon>
        <taxon>Hemiptera</taxon>
        <taxon>Heteroptera</taxon>
        <taxon>Panheteroptera</taxon>
        <taxon>Cimicomorpha</taxon>
        <taxon>Reduviidae</taxon>
        <taxon>Triatominae</taxon>
        <taxon>Rhodnius</taxon>
    </lineage>
</organism>
<reference evidence="5" key="1">
    <citation type="journal article" date="2016" name="PLoS Negl. Trop. Dis.">
        <title>A Deep Insight into the Sialome of Rhodnius neglectus, a Vector of Chagas Disease.</title>
        <authorList>
            <person name="Santiago P.B."/>
            <person name="Assumpcao T.C."/>
            <person name="Araujo C.N."/>
            <person name="Bastos I.M."/>
            <person name="Neves D."/>
            <person name="Silva I.G."/>
            <person name="Charneau S."/>
            <person name="Queiroz R.M."/>
            <person name="Raiol T."/>
            <person name="Oliveira J.V."/>
            <person name="Sousa M.V."/>
            <person name="Calvo E."/>
            <person name="Ribeiro J.M."/>
            <person name="Santana J.M."/>
        </authorList>
    </citation>
    <scope>NUCLEOTIDE SEQUENCE</scope>
    <source>
        <tissue evidence="5">Salivary glands</tissue>
    </source>
</reference>
<dbReference type="EMBL" id="GDKW01000319">
    <property type="protein sequence ID" value="JAI56276.1"/>
    <property type="molecule type" value="mRNA"/>
</dbReference>
<keyword evidence="4" id="KW-0539">Nucleus</keyword>
<evidence type="ECO:0000313" key="5">
    <source>
        <dbReference type="EMBL" id="JAI56276.1"/>
    </source>
</evidence>
<comment type="subcellular location">
    <subcellularLocation>
        <location evidence="1">Nucleus</location>
    </subcellularLocation>
</comment>
<proteinExistence type="evidence at transcript level"/>
<keyword evidence="2" id="KW-0853">WD repeat</keyword>
<evidence type="ECO:0000256" key="2">
    <source>
        <dbReference type="ARBA" id="ARBA00022574"/>
    </source>
</evidence>
<dbReference type="InterPro" id="IPR015943">
    <property type="entry name" value="WD40/YVTN_repeat-like_dom_sf"/>
</dbReference>